<dbReference type="SMART" id="SM00448">
    <property type="entry name" value="REC"/>
    <property type="match status" value="1"/>
</dbReference>
<evidence type="ECO:0000256" key="1">
    <source>
        <dbReference type="PROSITE-ProRule" id="PRU00169"/>
    </source>
</evidence>
<feature type="modified residue" description="4-aspartylphosphate" evidence="1">
    <location>
        <position position="55"/>
    </location>
</feature>
<dbReference type="STRING" id="1379870.SD10_07935"/>
<dbReference type="PANTHER" id="PTHR37299">
    <property type="entry name" value="TRANSCRIPTIONAL REGULATOR-RELATED"/>
    <property type="match status" value="1"/>
</dbReference>
<dbReference type="PANTHER" id="PTHR37299:SF1">
    <property type="entry name" value="STAGE 0 SPORULATION PROTEIN A HOMOLOG"/>
    <property type="match status" value="1"/>
</dbReference>
<dbReference type="InterPro" id="IPR007492">
    <property type="entry name" value="LytTR_DNA-bd_dom"/>
</dbReference>
<dbReference type="SMART" id="SM00850">
    <property type="entry name" value="LytTR"/>
    <property type="match status" value="1"/>
</dbReference>
<proteinExistence type="predicted"/>
<keyword evidence="1" id="KW-0597">Phosphoprotein</keyword>
<accession>A0A0E3ZTB1</accession>
<dbReference type="SUPFAM" id="SSF52172">
    <property type="entry name" value="CheY-like"/>
    <property type="match status" value="1"/>
</dbReference>
<dbReference type="PATRIC" id="fig|1379870.5.peg.1722"/>
<dbReference type="GO" id="GO:0003677">
    <property type="term" value="F:DNA binding"/>
    <property type="evidence" value="ECO:0007669"/>
    <property type="project" value="InterPro"/>
</dbReference>
<dbReference type="InterPro" id="IPR011006">
    <property type="entry name" value="CheY-like_superfamily"/>
</dbReference>
<dbReference type="Pfam" id="PF00072">
    <property type="entry name" value="Response_reg"/>
    <property type="match status" value="1"/>
</dbReference>
<protein>
    <recommendedName>
        <fullName evidence="6">LytTR family transcriptional regulator</fullName>
    </recommendedName>
</protein>
<dbReference type="InterPro" id="IPR046947">
    <property type="entry name" value="LytR-like"/>
</dbReference>
<evidence type="ECO:0000313" key="5">
    <source>
        <dbReference type="Proteomes" id="UP000033054"/>
    </source>
</evidence>
<dbReference type="InterPro" id="IPR001789">
    <property type="entry name" value="Sig_transdc_resp-reg_receiver"/>
</dbReference>
<organism evidence="4 5">
    <name type="scientific">Spirosoma radiotolerans</name>
    <dbReference type="NCBI Taxonomy" id="1379870"/>
    <lineage>
        <taxon>Bacteria</taxon>
        <taxon>Pseudomonadati</taxon>
        <taxon>Bacteroidota</taxon>
        <taxon>Cytophagia</taxon>
        <taxon>Cytophagales</taxon>
        <taxon>Cytophagaceae</taxon>
        <taxon>Spirosoma</taxon>
    </lineage>
</organism>
<dbReference type="PROSITE" id="PS50930">
    <property type="entry name" value="HTH_LYTTR"/>
    <property type="match status" value="1"/>
</dbReference>
<feature type="domain" description="HTH LytTR-type" evidence="3">
    <location>
        <begin position="150"/>
        <end position="248"/>
    </location>
</feature>
<evidence type="ECO:0000259" key="2">
    <source>
        <dbReference type="PROSITE" id="PS50110"/>
    </source>
</evidence>
<dbReference type="KEGG" id="srd:SD10_07935"/>
<keyword evidence="5" id="KW-1185">Reference proteome</keyword>
<dbReference type="EMBL" id="CP010429">
    <property type="protein sequence ID" value="AKD54848.1"/>
    <property type="molecule type" value="Genomic_DNA"/>
</dbReference>
<dbReference type="Gene3D" id="2.40.50.1020">
    <property type="entry name" value="LytTr DNA-binding domain"/>
    <property type="match status" value="1"/>
</dbReference>
<dbReference type="PROSITE" id="PS50110">
    <property type="entry name" value="RESPONSE_REGULATORY"/>
    <property type="match status" value="1"/>
</dbReference>
<evidence type="ECO:0008006" key="6">
    <source>
        <dbReference type="Google" id="ProtNLM"/>
    </source>
</evidence>
<dbReference type="OrthoDB" id="1646880at2"/>
<sequence length="252" mass="28619">MTATCLIVDDESLARRLLTDYVRKIPALELAGICASALEAQAFMQQKPVDILLLDIQMPDLTGIGLLQSLSQTRQPGPVTILTTAYADYALQGYELSVTDYLLKPISFERFFQAITKALDFLAYRKMGNPPLNTQAVADEVPPKTGADYLFVKVDYRIQKVRYVDILFVEAYGEYVRIHTETETLLTLLSLSRLTESLPPDTFVRVHRSYLINLTHLDSLQGNTLYIGHQQIPLSKSYREPLMELINRRQLF</sequence>
<dbReference type="HOGENOM" id="CLU_000445_14_1_10"/>
<gene>
    <name evidence="4" type="ORF">SD10_07935</name>
</gene>
<evidence type="ECO:0000313" key="4">
    <source>
        <dbReference type="EMBL" id="AKD54848.1"/>
    </source>
</evidence>
<dbReference type="RefSeq" id="WP_046376448.1">
    <property type="nucleotide sequence ID" value="NZ_CP010429.1"/>
</dbReference>
<dbReference type="GO" id="GO:0000156">
    <property type="term" value="F:phosphorelay response regulator activity"/>
    <property type="evidence" value="ECO:0007669"/>
    <property type="project" value="InterPro"/>
</dbReference>
<evidence type="ECO:0000259" key="3">
    <source>
        <dbReference type="PROSITE" id="PS50930"/>
    </source>
</evidence>
<name>A0A0E3ZTB1_9BACT</name>
<reference evidence="4 5" key="1">
    <citation type="journal article" date="2014" name="Curr. Microbiol.">
        <title>Spirosoma radiotolerans sp. nov., a gamma-radiation-resistant bacterium isolated from gamma ray-irradiated soil.</title>
        <authorList>
            <person name="Lee J.J."/>
            <person name="Srinivasan S."/>
            <person name="Lim S."/>
            <person name="Joe M."/>
            <person name="Im S."/>
            <person name="Bae S.I."/>
            <person name="Park K.R."/>
            <person name="Han J.H."/>
            <person name="Park S.H."/>
            <person name="Joo B.M."/>
            <person name="Park S.J."/>
            <person name="Kim M.K."/>
        </authorList>
    </citation>
    <scope>NUCLEOTIDE SEQUENCE [LARGE SCALE GENOMIC DNA]</scope>
    <source>
        <strain evidence="4 5">DG5A</strain>
    </source>
</reference>
<dbReference type="Pfam" id="PF04397">
    <property type="entry name" value="LytTR"/>
    <property type="match status" value="1"/>
</dbReference>
<dbReference type="Gene3D" id="3.40.50.2300">
    <property type="match status" value="1"/>
</dbReference>
<dbReference type="Proteomes" id="UP000033054">
    <property type="component" value="Chromosome"/>
</dbReference>
<dbReference type="AlphaFoldDB" id="A0A0E3ZTB1"/>
<feature type="domain" description="Response regulatory" evidence="2">
    <location>
        <begin position="4"/>
        <end position="119"/>
    </location>
</feature>